<dbReference type="AlphaFoldDB" id="A0A6J5VQB6"/>
<evidence type="ECO:0000313" key="1">
    <source>
        <dbReference type="EMBL" id="CAB4289525.1"/>
    </source>
</evidence>
<accession>A0A6J5VQB6</accession>
<sequence>MGLAVRQGQPIYSLAVFVGGDSGFGLFNKWDLGLGGWVPWSWSHEHGLCLVTAWASLGSEEELSFTVLGVVILVAVSLTRKWELGTRSWALKLDHELASAGLSIGQGCEELGHLEL</sequence>
<reference evidence="1 2" key="1">
    <citation type="submission" date="2020-05" db="EMBL/GenBank/DDBJ databases">
        <authorList>
            <person name="Campoy J."/>
            <person name="Schneeberger K."/>
            <person name="Spophaly S."/>
        </authorList>
    </citation>
    <scope>NUCLEOTIDE SEQUENCE [LARGE SCALE GENOMIC DNA]</scope>
    <source>
        <strain evidence="1">PruArmRojPasFocal</strain>
    </source>
</reference>
<protein>
    <submittedName>
        <fullName evidence="1">Uncharacterized protein</fullName>
    </submittedName>
</protein>
<proteinExistence type="predicted"/>
<gene>
    <name evidence="1" type="ORF">CURHAP_LOCUS48477</name>
</gene>
<evidence type="ECO:0000313" key="2">
    <source>
        <dbReference type="Proteomes" id="UP000507222"/>
    </source>
</evidence>
<organism evidence="1 2">
    <name type="scientific">Prunus armeniaca</name>
    <name type="common">Apricot</name>
    <name type="synonym">Armeniaca vulgaris</name>
    <dbReference type="NCBI Taxonomy" id="36596"/>
    <lineage>
        <taxon>Eukaryota</taxon>
        <taxon>Viridiplantae</taxon>
        <taxon>Streptophyta</taxon>
        <taxon>Embryophyta</taxon>
        <taxon>Tracheophyta</taxon>
        <taxon>Spermatophyta</taxon>
        <taxon>Magnoliopsida</taxon>
        <taxon>eudicotyledons</taxon>
        <taxon>Gunneridae</taxon>
        <taxon>Pentapetalae</taxon>
        <taxon>rosids</taxon>
        <taxon>fabids</taxon>
        <taxon>Rosales</taxon>
        <taxon>Rosaceae</taxon>
        <taxon>Amygdaloideae</taxon>
        <taxon>Amygdaleae</taxon>
        <taxon>Prunus</taxon>
    </lineage>
</organism>
<dbReference type="EMBL" id="CAEKDK010000008">
    <property type="protein sequence ID" value="CAB4289525.1"/>
    <property type="molecule type" value="Genomic_DNA"/>
</dbReference>
<dbReference type="Proteomes" id="UP000507222">
    <property type="component" value="Unassembled WGS sequence"/>
</dbReference>
<name>A0A6J5VQB6_PRUAR</name>